<dbReference type="Pfam" id="PF07331">
    <property type="entry name" value="TctB"/>
    <property type="match status" value="1"/>
</dbReference>
<gene>
    <name evidence="3" type="ORF">DBV39_18965</name>
</gene>
<dbReference type="KEGG" id="boz:DBV39_18965"/>
<keyword evidence="1" id="KW-0812">Transmembrane</keyword>
<reference evidence="3 4" key="1">
    <citation type="submission" date="2018-04" db="EMBL/GenBank/DDBJ databases">
        <title>Bordetella sp. HZ20 isolated from seawater.</title>
        <authorList>
            <person name="Sun C."/>
        </authorList>
    </citation>
    <scope>NUCLEOTIDE SEQUENCE [LARGE SCALE GENOMIC DNA]</scope>
    <source>
        <strain evidence="3 4">HZ20</strain>
    </source>
</reference>
<feature type="transmembrane region" description="Helical" evidence="1">
    <location>
        <begin position="129"/>
        <end position="151"/>
    </location>
</feature>
<dbReference type="Proteomes" id="UP000244571">
    <property type="component" value="Chromosome"/>
</dbReference>
<accession>A0A2R4XP64</accession>
<keyword evidence="1" id="KW-1133">Transmembrane helix</keyword>
<keyword evidence="1" id="KW-0472">Membrane</keyword>
<keyword evidence="4" id="KW-1185">Reference proteome</keyword>
<evidence type="ECO:0000259" key="2">
    <source>
        <dbReference type="Pfam" id="PF07331"/>
    </source>
</evidence>
<feature type="transmembrane region" description="Helical" evidence="1">
    <location>
        <begin position="9"/>
        <end position="28"/>
    </location>
</feature>
<organism evidence="3 4">
    <name type="scientific">Orrella marina</name>
    <dbReference type="NCBI Taxonomy" id="2163011"/>
    <lineage>
        <taxon>Bacteria</taxon>
        <taxon>Pseudomonadati</taxon>
        <taxon>Pseudomonadota</taxon>
        <taxon>Betaproteobacteria</taxon>
        <taxon>Burkholderiales</taxon>
        <taxon>Alcaligenaceae</taxon>
        <taxon>Orrella</taxon>
    </lineage>
</organism>
<dbReference type="EMBL" id="CP028901">
    <property type="protein sequence ID" value="AWB35479.1"/>
    <property type="molecule type" value="Genomic_DNA"/>
</dbReference>
<proteinExistence type="predicted"/>
<evidence type="ECO:0000256" key="1">
    <source>
        <dbReference type="SAM" id="Phobius"/>
    </source>
</evidence>
<feature type="domain" description="DUF1468" evidence="2">
    <location>
        <begin position="9"/>
        <end position="152"/>
    </location>
</feature>
<feature type="transmembrane region" description="Helical" evidence="1">
    <location>
        <begin position="40"/>
        <end position="58"/>
    </location>
</feature>
<dbReference type="AlphaFoldDB" id="A0A2R4XP64"/>
<dbReference type="RefSeq" id="WP_108622935.1">
    <property type="nucleotide sequence ID" value="NZ_CP028901.1"/>
</dbReference>
<protein>
    <recommendedName>
        <fullName evidence="2">DUF1468 domain-containing protein</fullName>
    </recommendedName>
</protein>
<dbReference type="OrthoDB" id="7365255at2"/>
<sequence>MKRLHRDSVIAVLLLLLCGIFFWQTFYIREVPFSEMGSEVWPRFVLILLFVLSIIYLLQSLANPPPESGPFSLAAWLRAYRNPIICFVMFAVFLFTLPYLGMLAAGILFVFVTQTLIGGASPRRLAMHAVISVVSVGGMWAIFTFALGVVLPRGEFFG</sequence>
<evidence type="ECO:0000313" key="4">
    <source>
        <dbReference type="Proteomes" id="UP000244571"/>
    </source>
</evidence>
<evidence type="ECO:0000313" key="3">
    <source>
        <dbReference type="EMBL" id="AWB35479.1"/>
    </source>
</evidence>
<dbReference type="InterPro" id="IPR009936">
    <property type="entry name" value="DUF1468"/>
</dbReference>
<name>A0A2R4XP64_9BURK</name>